<evidence type="ECO:0000256" key="6">
    <source>
        <dbReference type="ARBA" id="ARBA00022840"/>
    </source>
</evidence>
<protein>
    <recommendedName>
        <fullName evidence="1">non-specific serine/threonine protein kinase</fullName>
        <ecNumber evidence="1">2.7.11.1</ecNumber>
    </recommendedName>
</protein>
<gene>
    <name evidence="10" type="ORF">JOF56_008050</name>
</gene>
<feature type="binding site" evidence="7">
    <location>
        <position position="41"/>
    </location>
    <ligand>
        <name>ATP</name>
        <dbReference type="ChEBI" id="CHEBI:30616"/>
    </ligand>
</feature>
<dbReference type="SMART" id="SM00220">
    <property type="entry name" value="S_TKc"/>
    <property type="match status" value="1"/>
</dbReference>
<evidence type="ECO:0000313" key="11">
    <source>
        <dbReference type="Proteomes" id="UP001519332"/>
    </source>
</evidence>
<dbReference type="PROSITE" id="PS50011">
    <property type="entry name" value="PROTEIN_KINASE_DOM"/>
    <property type="match status" value="1"/>
</dbReference>
<dbReference type="PROSITE" id="PS00108">
    <property type="entry name" value="PROTEIN_KINASE_ST"/>
    <property type="match status" value="1"/>
</dbReference>
<dbReference type="PANTHER" id="PTHR43289:SF6">
    <property type="entry name" value="SERINE_THREONINE-PROTEIN KINASE NEKL-3"/>
    <property type="match status" value="1"/>
</dbReference>
<evidence type="ECO:0000313" key="10">
    <source>
        <dbReference type="EMBL" id="MBP2327665.1"/>
    </source>
</evidence>
<dbReference type="EC" id="2.7.11.1" evidence="1"/>
<evidence type="ECO:0000256" key="7">
    <source>
        <dbReference type="PROSITE-ProRule" id="PRU10141"/>
    </source>
</evidence>
<dbReference type="Gene3D" id="1.10.510.10">
    <property type="entry name" value="Transferase(Phosphotransferase) domain 1"/>
    <property type="match status" value="1"/>
</dbReference>
<evidence type="ECO:0000256" key="2">
    <source>
        <dbReference type="ARBA" id="ARBA00022527"/>
    </source>
</evidence>
<dbReference type="InterPro" id="IPR017441">
    <property type="entry name" value="Protein_kinase_ATP_BS"/>
</dbReference>
<dbReference type="InterPro" id="IPR008271">
    <property type="entry name" value="Ser/Thr_kinase_AS"/>
</dbReference>
<feature type="region of interest" description="Disordered" evidence="8">
    <location>
        <begin position="352"/>
        <end position="371"/>
    </location>
</feature>
<dbReference type="InterPro" id="IPR012291">
    <property type="entry name" value="CBM2_carb-bd_dom_sf"/>
</dbReference>
<proteinExistence type="predicted"/>
<name>A0ABS4TUN8_9PSEU</name>
<dbReference type="EMBL" id="JAGINW010000001">
    <property type="protein sequence ID" value="MBP2327665.1"/>
    <property type="molecule type" value="Genomic_DNA"/>
</dbReference>
<dbReference type="Gene3D" id="2.60.40.290">
    <property type="match status" value="1"/>
</dbReference>
<dbReference type="Pfam" id="PF00069">
    <property type="entry name" value="Pkinase"/>
    <property type="match status" value="1"/>
</dbReference>
<dbReference type="InterPro" id="IPR001919">
    <property type="entry name" value="CBD2"/>
</dbReference>
<evidence type="ECO:0000259" key="9">
    <source>
        <dbReference type="PROSITE" id="PS50011"/>
    </source>
</evidence>
<reference evidence="10 11" key="1">
    <citation type="submission" date="2021-03" db="EMBL/GenBank/DDBJ databases">
        <title>Sequencing the genomes of 1000 actinobacteria strains.</title>
        <authorList>
            <person name="Klenk H.-P."/>
        </authorList>
    </citation>
    <scope>NUCLEOTIDE SEQUENCE [LARGE SCALE GENOMIC DNA]</scope>
    <source>
        <strain evidence="10 11">DSM 46670</strain>
    </source>
</reference>
<dbReference type="Gene3D" id="3.30.200.20">
    <property type="entry name" value="Phosphorylase Kinase, domain 1"/>
    <property type="match status" value="1"/>
</dbReference>
<dbReference type="Proteomes" id="UP001519332">
    <property type="component" value="Unassembled WGS sequence"/>
</dbReference>
<dbReference type="SUPFAM" id="SSF56112">
    <property type="entry name" value="Protein kinase-like (PK-like)"/>
    <property type="match status" value="1"/>
</dbReference>
<dbReference type="InterPro" id="IPR008965">
    <property type="entry name" value="CBM2/CBM3_carb-bd_dom_sf"/>
</dbReference>
<feature type="region of interest" description="Disordered" evidence="8">
    <location>
        <begin position="303"/>
        <end position="322"/>
    </location>
</feature>
<evidence type="ECO:0000256" key="5">
    <source>
        <dbReference type="ARBA" id="ARBA00022777"/>
    </source>
</evidence>
<feature type="domain" description="Protein kinase" evidence="9">
    <location>
        <begin position="12"/>
        <end position="267"/>
    </location>
</feature>
<accession>A0ABS4TUN8</accession>
<keyword evidence="3" id="KW-0808">Transferase</keyword>
<evidence type="ECO:0000256" key="8">
    <source>
        <dbReference type="SAM" id="MobiDB-lite"/>
    </source>
</evidence>
<comment type="caution">
    <text evidence="10">The sequence shown here is derived from an EMBL/GenBank/DDBJ whole genome shotgun (WGS) entry which is preliminary data.</text>
</comment>
<dbReference type="PROSITE" id="PS00107">
    <property type="entry name" value="PROTEIN_KINASE_ATP"/>
    <property type="match status" value="1"/>
</dbReference>
<evidence type="ECO:0000256" key="3">
    <source>
        <dbReference type="ARBA" id="ARBA00022679"/>
    </source>
</evidence>
<dbReference type="CDD" id="cd14014">
    <property type="entry name" value="STKc_PknB_like"/>
    <property type="match status" value="1"/>
</dbReference>
<organism evidence="10 11">
    <name type="scientific">Kibdelosporangium banguiense</name>
    <dbReference type="NCBI Taxonomy" id="1365924"/>
    <lineage>
        <taxon>Bacteria</taxon>
        <taxon>Bacillati</taxon>
        <taxon>Actinomycetota</taxon>
        <taxon>Actinomycetes</taxon>
        <taxon>Pseudonocardiales</taxon>
        <taxon>Pseudonocardiaceae</taxon>
        <taxon>Kibdelosporangium</taxon>
    </lineage>
</organism>
<sequence>MTAAGELIAGRYRLESEIGRGGMGVVWRAQDELLDRVVAVKQLLANSEVVGGDSEDVVAKAQREGRIAARLQHPNVVSVHEVIVHSGRPCLVMDYMAAQSLAEVIAARGRLPVDQVVDVAEKVASALVAAHRAGVVHRDVKPENVLIGFDGKVKITDFGLSKATGEGSTTRAGFVAGTPGFLAPEVASGADMGYASDVFSLGATMYTAIEGQPPFGDHENKVELLMRSARGEIIPPRYSGQLTPLLLALLAADPKMRPTMRQVQEELQARRIPQTGTIELKLVHAGNQASGVALAEAPSIPMMRASAPTRPPARPARPERLDSRSRAGLIAAVLVAAGLFGGIIVAVTSEPESGTIPAPAPPARPAGDAGTKCQPAIVETAPGQDGIEATVQVWNLANEPLDGWTVRWTMPARQPVRTVAGARLSQEASGADVLVTVDSPAAIPARGSVRFSFVAGGDGQVLDGLRMRCDADVL</sequence>
<dbReference type="PANTHER" id="PTHR43289">
    <property type="entry name" value="MITOGEN-ACTIVATED PROTEIN KINASE KINASE KINASE 20-RELATED"/>
    <property type="match status" value="1"/>
</dbReference>
<dbReference type="Pfam" id="PF00553">
    <property type="entry name" value="CBM_2"/>
    <property type="match status" value="1"/>
</dbReference>
<dbReference type="InterPro" id="IPR000719">
    <property type="entry name" value="Prot_kinase_dom"/>
</dbReference>
<keyword evidence="2" id="KW-0723">Serine/threonine-protein kinase</keyword>
<evidence type="ECO:0000256" key="4">
    <source>
        <dbReference type="ARBA" id="ARBA00022741"/>
    </source>
</evidence>
<keyword evidence="5" id="KW-0418">Kinase</keyword>
<dbReference type="RefSeq" id="WP_209644620.1">
    <property type="nucleotide sequence ID" value="NZ_JAGINW010000001.1"/>
</dbReference>
<dbReference type="SUPFAM" id="SSF49384">
    <property type="entry name" value="Carbohydrate-binding domain"/>
    <property type="match status" value="1"/>
</dbReference>
<evidence type="ECO:0000256" key="1">
    <source>
        <dbReference type="ARBA" id="ARBA00012513"/>
    </source>
</evidence>
<keyword evidence="4 7" id="KW-0547">Nucleotide-binding</keyword>
<keyword evidence="11" id="KW-1185">Reference proteome</keyword>
<dbReference type="InterPro" id="IPR011009">
    <property type="entry name" value="Kinase-like_dom_sf"/>
</dbReference>
<keyword evidence="6 7" id="KW-0067">ATP-binding</keyword>